<dbReference type="eggNOG" id="COG1086">
    <property type="taxonomic scope" value="Bacteria"/>
</dbReference>
<keyword evidence="5" id="KW-1185">Reference proteome</keyword>
<dbReference type="InterPro" id="IPR011004">
    <property type="entry name" value="Trimer_LpxA-like_sf"/>
</dbReference>
<evidence type="ECO:0000256" key="2">
    <source>
        <dbReference type="SAM" id="MobiDB-lite"/>
    </source>
</evidence>
<dbReference type="STRING" id="926569.ANT_08500"/>
<dbReference type="SUPFAM" id="SSF51161">
    <property type="entry name" value="Trimeric LpxA-like enzymes"/>
    <property type="match status" value="1"/>
</dbReference>
<gene>
    <name evidence="4" type="ordered locus">ANT_08500</name>
</gene>
<dbReference type="CDD" id="cd03360">
    <property type="entry name" value="LbH_AT_putative"/>
    <property type="match status" value="1"/>
</dbReference>
<sequence>MGYGLPAGRTFLRNISSALRASALIACRSPGVLSPGGFARVMNSWYKKNMQFVPVCVPSLASSEIFVLKEWQVREGMWLLAGQPVATLLSGVEEIPVFAPQSGSLAGVHHHPGEVLLAGAVIGWIQQSDYTSGDYDPDAVLVYGGGGHGQVLLELIRQAGHFRLVGVVDDRLSRGETLLGVPVLGGAECLAEWRRKGVGLAVNGVGGIGNPLAREGVFTQLEQAGYFFPTLVHPRALVEPAAILHPGAQVLAMAYVGPCVEVGFGSLINVGAIASHHCRLGRVTNLSPGATLAGGVSLGDYTQVGMQATINVNIRIGKHCLIGNGATVKADVPDGTRVRAGHIWPPLHSSSQSGGTYVSQDSPANSPAQP</sequence>
<dbReference type="PANTHER" id="PTHR43300:SF7">
    <property type="entry name" value="UDP-N-ACETYLBACILLOSAMINE N-ACETYLTRANSFERASE"/>
    <property type="match status" value="1"/>
</dbReference>
<dbReference type="Pfam" id="PF17836">
    <property type="entry name" value="PglD_N"/>
    <property type="match status" value="1"/>
</dbReference>
<evidence type="ECO:0000256" key="1">
    <source>
        <dbReference type="PIRSR" id="PIRSR620019-2"/>
    </source>
</evidence>
<dbReference type="InParanoid" id="E8N370"/>
<accession>E8N370</accession>
<organism evidence="4 5">
    <name type="scientific">Anaerolinea thermophila (strain DSM 14523 / JCM 11388 / NBRC 100420 / UNI-1)</name>
    <dbReference type="NCBI Taxonomy" id="926569"/>
    <lineage>
        <taxon>Bacteria</taxon>
        <taxon>Bacillati</taxon>
        <taxon>Chloroflexota</taxon>
        <taxon>Anaerolineae</taxon>
        <taxon>Anaerolineales</taxon>
        <taxon>Anaerolineaceae</taxon>
        <taxon>Anaerolinea</taxon>
    </lineage>
</organism>
<dbReference type="NCBIfam" id="TIGR03570">
    <property type="entry name" value="NeuD_NnaD"/>
    <property type="match status" value="1"/>
</dbReference>
<dbReference type="EMBL" id="AP012029">
    <property type="protein sequence ID" value="BAJ62884.1"/>
    <property type="molecule type" value="Genomic_DNA"/>
</dbReference>
<reference evidence="4 5" key="1">
    <citation type="submission" date="2010-12" db="EMBL/GenBank/DDBJ databases">
        <title>Whole genome sequence of Anaerolinea thermophila UNI-1.</title>
        <authorList>
            <person name="Narita-Yamada S."/>
            <person name="Kishi E."/>
            <person name="Watanabe Y."/>
            <person name="Takasaki K."/>
            <person name="Ankai A."/>
            <person name="Oguchi A."/>
            <person name="Fukui S."/>
            <person name="Takahashi M."/>
            <person name="Yashiro I."/>
            <person name="Hosoyama A."/>
            <person name="Sekiguchi Y."/>
            <person name="Hanada S."/>
            <person name="Fujita N."/>
        </authorList>
    </citation>
    <scope>NUCLEOTIDE SEQUENCE [LARGE SCALE GENOMIC DNA]</scope>
    <source>
        <strain evidence="5">DSM 14523 / JCM 11388 / NBRC 100420 / UNI-1</strain>
    </source>
</reference>
<dbReference type="eggNOG" id="COG1043">
    <property type="taxonomic scope" value="Bacteria"/>
</dbReference>
<feature type="compositionally biased region" description="Polar residues" evidence="2">
    <location>
        <begin position="348"/>
        <end position="370"/>
    </location>
</feature>
<evidence type="ECO:0000313" key="4">
    <source>
        <dbReference type="EMBL" id="BAJ62884.1"/>
    </source>
</evidence>
<dbReference type="Gene3D" id="3.40.50.20">
    <property type="match status" value="1"/>
</dbReference>
<feature type="region of interest" description="Disordered" evidence="2">
    <location>
        <begin position="339"/>
        <end position="370"/>
    </location>
</feature>
<dbReference type="Proteomes" id="UP000008922">
    <property type="component" value="Chromosome"/>
</dbReference>
<dbReference type="Gene3D" id="2.40.50.100">
    <property type="match status" value="1"/>
</dbReference>
<proteinExistence type="predicted"/>
<dbReference type="InterPro" id="IPR020019">
    <property type="entry name" value="AcTrfase_PglD-like"/>
</dbReference>
<dbReference type="KEGG" id="atm:ANT_08500"/>
<dbReference type="InterPro" id="IPR050179">
    <property type="entry name" value="Trans_hexapeptide_repeat"/>
</dbReference>
<dbReference type="PANTHER" id="PTHR43300">
    <property type="entry name" value="ACETYLTRANSFERASE"/>
    <property type="match status" value="1"/>
</dbReference>
<dbReference type="SUPFAM" id="SSF51230">
    <property type="entry name" value="Single hybrid motif"/>
    <property type="match status" value="1"/>
</dbReference>
<evidence type="ECO:0000313" key="5">
    <source>
        <dbReference type="Proteomes" id="UP000008922"/>
    </source>
</evidence>
<feature type="domain" description="PglD N-terminal" evidence="3">
    <location>
        <begin position="140"/>
        <end position="221"/>
    </location>
</feature>
<dbReference type="InterPro" id="IPR011053">
    <property type="entry name" value="Single_hybrid_motif"/>
</dbReference>
<evidence type="ECO:0000259" key="3">
    <source>
        <dbReference type="Pfam" id="PF17836"/>
    </source>
</evidence>
<dbReference type="AlphaFoldDB" id="E8N370"/>
<dbReference type="eggNOG" id="COG0508">
    <property type="taxonomic scope" value="Bacteria"/>
</dbReference>
<dbReference type="HOGENOM" id="CLU_747312_0_0_0"/>
<name>E8N370_ANATU</name>
<protein>
    <recommendedName>
        <fullName evidence="3">PglD N-terminal domain-containing protein</fullName>
    </recommendedName>
</protein>
<dbReference type="Gene3D" id="2.160.10.10">
    <property type="entry name" value="Hexapeptide repeat proteins"/>
    <property type="match status" value="1"/>
</dbReference>
<dbReference type="InterPro" id="IPR041561">
    <property type="entry name" value="PglD_N"/>
</dbReference>
<feature type="binding site" evidence="1">
    <location>
        <position position="209"/>
    </location>
    <ligand>
        <name>substrate</name>
    </ligand>
</feature>